<reference evidence="1 2" key="1">
    <citation type="journal article" date="2017" name="Nat. Commun.">
        <title>Genome assembly with in vitro proximity ligation data and whole-genome triplication in lettuce.</title>
        <authorList>
            <person name="Reyes-Chin-Wo S."/>
            <person name="Wang Z."/>
            <person name="Yang X."/>
            <person name="Kozik A."/>
            <person name="Arikit S."/>
            <person name="Song C."/>
            <person name="Xia L."/>
            <person name="Froenicke L."/>
            <person name="Lavelle D.O."/>
            <person name="Truco M.J."/>
            <person name="Xia R."/>
            <person name="Zhu S."/>
            <person name="Xu C."/>
            <person name="Xu H."/>
            <person name="Xu X."/>
            <person name="Cox K."/>
            <person name="Korf I."/>
            <person name="Meyers B.C."/>
            <person name="Michelmore R.W."/>
        </authorList>
    </citation>
    <scope>NUCLEOTIDE SEQUENCE [LARGE SCALE GENOMIC DNA]</scope>
    <source>
        <strain evidence="2">cv. Salinas</strain>
        <tissue evidence="1">Seedlings</tissue>
    </source>
</reference>
<comment type="caution">
    <text evidence="1">The sequence shown here is derived from an EMBL/GenBank/DDBJ whole genome shotgun (WGS) entry which is preliminary data.</text>
</comment>
<accession>A0A9R1UFR8</accession>
<sequence>MFDKLITFEVLIQEKSTFMKSQEILTFLTFWKSSFELLKAKLNTPNYLEFLFTGIILKVYKGEENGEIRYFLIMRIYVSFFGNDKAQGNKANDFA</sequence>
<name>A0A9R1UFR8_LACSA</name>
<dbReference type="EMBL" id="NBSK02000009">
    <property type="protein sequence ID" value="KAJ0186575.1"/>
    <property type="molecule type" value="Genomic_DNA"/>
</dbReference>
<keyword evidence="2" id="KW-1185">Reference proteome</keyword>
<organism evidence="1 2">
    <name type="scientific">Lactuca sativa</name>
    <name type="common">Garden lettuce</name>
    <dbReference type="NCBI Taxonomy" id="4236"/>
    <lineage>
        <taxon>Eukaryota</taxon>
        <taxon>Viridiplantae</taxon>
        <taxon>Streptophyta</taxon>
        <taxon>Embryophyta</taxon>
        <taxon>Tracheophyta</taxon>
        <taxon>Spermatophyta</taxon>
        <taxon>Magnoliopsida</taxon>
        <taxon>eudicotyledons</taxon>
        <taxon>Gunneridae</taxon>
        <taxon>Pentapetalae</taxon>
        <taxon>asterids</taxon>
        <taxon>campanulids</taxon>
        <taxon>Asterales</taxon>
        <taxon>Asteraceae</taxon>
        <taxon>Cichorioideae</taxon>
        <taxon>Cichorieae</taxon>
        <taxon>Lactucinae</taxon>
        <taxon>Lactuca</taxon>
    </lineage>
</organism>
<evidence type="ECO:0000313" key="2">
    <source>
        <dbReference type="Proteomes" id="UP000235145"/>
    </source>
</evidence>
<evidence type="ECO:0000313" key="1">
    <source>
        <dbReference type="EMBL" id="KAJ0186575.1"/>
    </source>
</evidence>
<dbReference type="Proteomes" id="UP000235145">
    <property type="component" value="Unassembled WGS sequence"/>
</dbReference>
<dbReference type="AlphaFoldDB" id="A0A9R1UFR8"/>
<protein>
    <submittedName>
        <fullName evidence="1">Uncharacterized protein</fullName>
    </submittedName>
</protein>
<gene>
    <name evidence="1" type="ORF">LSAT_V11C900462640</name>
</gene>
<proteinExistence type="predicted"/>